<protein>
    <recommendedName>
        <fullName evidence="8">Sodium/calcium exchanger membrane region domain-containing protein</fullName>
    </recommendedName>
</protein>
<name>A0ABR4CBF3_9HELO</name>
<comment type="subcellular location">
    <subcellularLocation>
        <location evidence="1">Membrane</location>
        <topology evidence="1">Multi-pass membrane protein</topology>
    </subcellularLocation>
</comment>
<organism evidence="9 10">
    <name type="scientific">Oculimacula yallundae</name>
    <dbReference type="NCBI Taxonomy" id="86028"/>
    <lineage>
        <taxon>Eukaryota</taxon>
        <taxon>Fungi</taxon>
        <taxon>Dikarya</taxon>
        <taxon>Ascomycota</taxon>
        <taxon>Pezizomycotina</taxon>
        <taxon>Leotiomycetes</taxon>
        <taxon>Helotiales</taxon>
        <taxon>Ploettnerulaceae</taxon>
        <taxon>Oculimacula</taxon>
    </lineage>
</organism>
<dbReference type="Gene3D" id="1.20.1420.30">
    <property type="entry name" value="NCX, central ion-binding region"/>
    <property type="match status" value="2"/>
</dbReference>
<feature type="transmembrane region" description="Helical" evidence="7">
    <location>
        <begin position="364"/>
        <end position="384"/>
    </location>
</feature>
<dbReference type="PANTHER" id="PTHR10846:SF8">
    <property type="entry name" value="INNER MEMBRANE PROTEIN YRBG"/>
    <property type="match status" value="1"/>
</dbReference>
<feature type="domain" description="Sodium/calcium exchanger membrane region" evidence="8">
    <location>
        <begin position="226"/>
        <end position="379"/>
    </location>
</feature>
<evidence type="ECO:0000256" key="5">
    <source>
        <dbReference type="ARBA" id="ARBA00022989"/>
    </source>
</evidence>
<accession>A0ABR4CBF3</accession>
<evidence type="ECO:0000256" key="4">
    <source>
        <dbReference type="ARBA" id="ARBA00022692"/>
    </source>
</evidence>
<evidence type="ECO:0000313" key="10">
    <source>
        <dbReference type="Proteomes" id="UP001595075"/>
    </source>
</evidence>
<dbReference type="InterPro" id="IPR044880">
    <property type="entry name" value="NCX_ion-bd_dom_sf"/>
</dbReference>
<keyword evidence="6 7" id="KW-0472">Membrane</keyword>
<keyword evidence="4 7" id="KW-0812">Transmembrane</keyword>
<evidence type="ECO:0000256" key="7">
    <source>
        <dbReference type="SAM" id="Phobius"/>
    </source>
</evidence>
<evidence type="ECO:0000256" key="6">
    <source>
        <dbReference type="ARBA" id="ARBA00023136"/>
    </source>
</evidence>
<feature type="transmembrane region" description="Helical" evidence="7">
    <location>
        <begin position="296"/>
        <end position="317"/>
    </location>
</feature>
<feature type="transmembrane region" description="Helical" evidence="7">
    <location>
        <begin position="6"/>
        <end position="27"/>
    </location>
</feature>
<feature type="transmembrane region" description="Helical" evidence="7">
    <location>
        <begin position="107"/>
        <end position="125"/>
    </location>
</feature>
<gene>
    <name evidence="9" type="ORF">VTL71DRAFT_1281</name>
</gene>
<feature type="transmembrane region" description="Helical" evidence="7">
    <location>
        <begin position="338"/>
        <end position="358"/>
    </location>
</feature>
<evidence type="ECO:0000259" key="8">
    <source>
        <dbReference type="Pfam" id="PF01699"/>
    </source>
</evidence>
<sequence>MDRDSLIFNSCAFIASLFLLQSGAALFTTNTAIIGRRCGIPETLIALLTVGAEWEELAIVVTCIIQKRPSLALGNVVGSSISNVMGAFALGILFNKNSLRFDASAKIYSGALFVVSTIFAILAFTELLDLTGGIFFIVAFAVYVVSICSAIYDGILDPTPEEGEVLEDVEDSRLPVPDTDHQELHISIYPSVLQCHPTETSPLLPTNSQPPAPTGEPPRQTGITWHAFLVLISLTAMFIAAYGLSQSADSLSSLFQISHTLIGITLVSFSTTLPEKIIAIIGSWQSHTTTMTATTAGSNMFLLTLCIGMILVSGVHGDADDDSGRQPLPASGLLTNNLVAFEVWTVWSCSVLLMLITWTGSRRWLGALLFGLYISFIAVELTHFRR</sequence>
<feature type="transmembrane region" description="Helical" evidence="7">
    <location>
        <begin position="132"/>
        <end position="152"/>
    </location>
</feature>
<comment type="caution">
    <text evidence="9">The sequence shown here is derived from an EMBL/GenBank/DDBJ whole genome shotgun (WGS) entry which is preliminary data.</text>
</comment>
<dbReference type="Proteomes" id="UP001595075">
    <property type="component" value="Unassembled WGS sequence"/>
</dbReference>
<reference evidence="9 10" key="1">
    <citation type="journal article" date="2024" name="Commun. Biol.">
        <title>Comparative genomic analysis of thermophilic fungi reveals convergent evolutionary adaptations and gene losses.</title>
        <authorList>
            <person name="Steindorff A.S."/>
            <person name="Aguilar-Pontes M.V."/>
            <person name="Robinson A.J."/>
            <person name="Andreopoulos B."/>
            <person name="LaButti K."/>
            <person name="Kuo A."/>
            <person name="Mondo S."/>
            <person name="Riley R."/>
            <person name="Otillar R."/>
            <person name="Haridas S."/>
            <person name="Lipzen A."/>
            <person name="Grimwood J."/>
            <person name="Schmutz J."/>
            <person name="Clum A."/>
            <person name="Reid I.D."/>
            <person name="Moisan M.C."/>
            <person name="Butler G."/>
            <person name="Nguyen T.T.M."/>
            <person name="Dewar K."/>
            <person name="Conant G."/>
            <person name="Drula E."/>
            <person name="Henrissat B."/>
            <person name="Hansel C."/>
            <person name="Singer S."/>
            <person name="Hutchinson M.I."/>
            <person name="de Vries R.P."/>
            <person name="Natvig D.O."/>
            <person name="Powell A.J."/>
            <person name="Tsang A."/>
            <person name="Grigoriev I.V."/>
        </authorList>
    </citation>
    <scope>NUCLEOTIDE SEQUENCE [LARGE SCALE GENOMIC DNA]</scope>
    <source>
        <strain evidence="9 10">CBS 494.80</strain>
    </source>
</reference>
<dbReference type="Pfam" id="PF01699">
    <property type="entry name" value="Na_Ca_ex"/>
    <property type="match status" value="2"/>
</dbReference>
<feature type="transmembrane region" description="Helical" evidence="7">
    <location>
        <begin position="257"/>
        <end position="284"/>
    </location>
</feature>
<feature type="transmembrane region" description="Helical" evidence="7">
    <location>
        <begin position="223"/>
        <end position="245"/>
    </location>
</feature>
<feature type="domain" description="Sodium/calcium exchanger membrane region" evidence="8">
    <location>
        <begin position="11"/>
        <end position="145"/>
    </location>
</feature>
<keyword evidence="3" id="KW-0050">Antiport</keyword>
<dbReference type="InterPro" id="IPR004481">
    <property type="entry name" value="K/Na/Ca-exchanger"/>
</dbReference>
<feature type="transmembrane region" description="Helical" evidence="7">
    <location>
        <begin position="72"/>
        <end position="95"/>
    </location>
</feature>
<evidence type="ECO:0000313" key="9">
    <source>
        <dbReference type="EMBL" id="KAL2066857.1"/>
    </source>
</evidence>
<evidence type="ECO:0000256" key="1">
    <source>
        <dbReference type="ARBA" id="ARBA00004141"/>
    </source>
</evidence>
<evidence type="ECO:0000256" key="2">
    <source>
        <dbReference type="ARBA" id="ARBA00005364"/>
    </source>
</evidence>
<dbReference type="PANTHER" id="PTHR10846">
    <property type="entry name" value="SODIUM/POTASSIUM/CALCIUM EXCHANGER"/>
    <property type="match status" value="1"/>
</dbReference>
<keyword evidence="5 7" id="KW-1133">Transmembrane helix</keyword>
<proteinExistence type="inferred from homology"/>
<keyword evidence="3" id="KW-0813">Transport</keyword>
<dbReference type="EMBL" id="JAZHXI010000010">
    <property type="protein sequence ID" value="KAL2066857.1"/>
    <property type="molecule type" value="Genomic_DNA"/>
</dbReference>
<comment type="similarity">
    <text evidence="2">Belongs to the Ca(2+):cation antiporter (CaCA) (TC 2.A.19) family. SLC24A subfamily.</text>
</comment>
<keyword evidence="10" id="KW-1185">Reference proteome</keyword>
<dbReference type="InterPro" id="IPR004837">
    <property type="entry name" value="NaCa_Exmemb"/>
</dbReference>
<evidence type="ECO:0000256" key="3">
    <source>
        <dbReference type="ARBA" id="ARBA00022449"/>
    </source>
</evidence>